<accession>A0ABT6ZQ80</accession>
<organism evidence="1 2">
    <name type="scientific">Streptomyces iconiensis</name>
    <dbReference type="NCBI Taxonomy" id="1384038"/>
    <lineage>
        <taxon>Bacteria</taxon>
        <taxon>Bacillati</taxon>
        <taxon>Actinomycetota</taxon>
        <taxon>Actinomycetes</taxon>
        <taxon>Kitasatosporales</taxon>
        <taxon>Streptomycetaceae</taxon>
        <taxon>Streptomyces</taxon>
    </lineage>
</organism>
<keyword evidence="2" id="KW-1185">Reference proteome</keyword>
<dbReference type="EMBL" id="JANCPR020000003">
    <property type="protein sequence ID" value="MDJ1131189.1"/>
    <property type="molecule type" value="Genomic_DNA"/>
</dbReference>
<name>A0ABT6ZQ80_9ACTN</name>
<protein>
    <submittedName>
        <fullName evidence="1">DUF3710 domain-containing protein</fullName>
    </submittedName>
</protein>
<dbReference type="Pfam" id="PF12502">
    <property type="entry name" value="DUF3710"/>
    <property type="match status" value="1"/>
</dbReference>
<dbReference type="InterPro" id="IPR022183">
    <property type="entry name" value="DUF3710"/>
</dbReference>
<evidence type="ECO:0000313" key="2">
    <source>
        <dbReference type="Proteomes" id="UP001214441"/>
    </source>
</evidence>
<sequence>MSEPRLRLVQRLRELYVDGGWTSLRACAQETGHARRAVGRYLSGAALPPMAFVDALLTASAARAGYGVDSKTRLAARELYCASVQDAARRPQGPWDISEVDNPWHERIDLGALFVASYGDGMELSLQREEDGERRWVGATVVLDRGAAVLQITAFAVVAGEPLWEDVRADMSEGLTADGSFVTEEDGPFGTELSVAVPDEQMSGGYSLVRFAGCDGPGWLLRGTFEEGAALSGTRYARPMDAVFSSTVVAPGHEVHSSGDPLCLTPPP</sequence>
<gene>
    <name evidence="1" type="ORF">NMN56_004290</name>
</gene>
<evidence type="ECO:0000313" key="1">
    <source>
        <dbReference type="EMBL" id="MDJ1131189.1"/>
    </source>
</evidence>
<comment type="caution">
    <text evidence="1">The sequence shown here is derived from an EMBL/GenBank/DDBJ whole genome shotgun (WGS) entry which is preliminary data.</text>
</comment>
<proteinExistence type="predicted"/>
<dbReference type="Proteomes" id="UP001214441">
    <property type="component" value="Unassembled WGS sequence"/>
</dbReference>
<reference evidence="1 2" key="1">
    <citation type="submission" date="2023-05" db="EMBL/GenBank/DDBJ databases">
        <title>Streptantibioticus silvisoli sp. nov., acidotolerant actinomycetes 1 from pine litter.</title>
        <authorList>
            <person name="Swiecimska M."/>
            <person name="Golinska P."/>
            <person name="Sangal V."/>
            <person name="Wachnowicz B."/>
            <person name="Goodfellow M."/>
        </authorList>
    </citation>
    <scope>NUCLEOTIDE SEQUENCE [LARGE SCALE GENOMIC DNA]</scope>
    <source>
        <strain evidence="1 2">DSM 42109</strain>
    </source>
</reference>
<dbReference type="RefSeq" id="WP_274045155.1">
    <property type="nucleotide sequence ID" value="NZ_JANCPR020000003.1"/>
</dbReference>